<proteinExistence type="predicted"/>
<evidence type="ECO:0000256" key="5">
    <source>
        <dbReference type="ARBA" id="ARBA00023136"/>
    </source>
</evidence>
<feature type="transmembrane region" description="Helical" evidence="6">
    <location>
        <begin position="49"/>
        <end position="74"/>
    </location>
</feature>
<reference evidence="9" key="1">
    <citation type="submission" date="2017-09" db="EMBL/GenBank/DDBJ databases">
        <title>Depth-based differentiation of microbial function through sediment-hosted aquifers and enrichment of novel symbionts in the deep terrestrial subsurface.</title>
        <authorList>
            <person name="Probst A.J."/>
            <person name="Ladd B."/>
            <person name="Jarett J.K."/>
            <person name="Geller-Mcgrath D.E."/>
            <person name="Sieber C.M.K."/>
            <person name="Emerson J.B."/>
            <person name="Anantharaman K."/>
            <person name="Thomas B.C."/>
            <person name="Malmstrom R."/>
            <person name="Stieglmeier M."/>
            <person name="Klingl A."/>
            <person name="Woyke T."/>
            <person name="Ryan C.M."/>
            <person name="Banfield J.F."/>
        </authorList>
    </citation>
    <scope>NUCLEOTIDE SEQUENCE [LARGE SCALE GENOMIC DNA]</scope>
</reference>
<dbReference type="RefSeq" id="WP_286679222.1">
    <property type="nucleotide sequence ID" value="NZ_MNXI01000135.1"/>
</dbReference>
<feature type="non-terminal residue" evidence="8">
    <location>
        <position position="84"/>
    </location>
</feature>
<dbReference type="PANTHER" id="PTHR33885:SF3">
    <property type="entry name" value="PHAGE SHOCK PROTEIN C"/>
    <property type="match status" value="1"/>
</dbReference>
<dbReference type="AlphaFoldDB" id="A0A2M7T8W4"/>
<dbReference type="Pfam" id="PF04024">
    <property type="entry name" value="PspC"/>
    <property type="match status" value="1"/>
</dbReference>
<evidence type="ECO:0000256" key="3">
    <source>
        <dbReference type="ARBA" id="ARBA00022692"/>
    </source>
</evidence>
<dbReference type="GO" id="GO:0005886">
    <property type="term" value="C:plasma membrane"/>
    <property type="evidence" value="ECO:0007669"/>
    <property type="project" value="UniProtKB-SubCell"/>
</dbReference>
<keyword evidence="2" id="KW-1003">Cell membrane</keyword>
<evidence type="ECO:0000256" key="2">
    <source>
        <dbReference type="ARBA" id="ARBA00022475"/>
    </source>
</evidence>
<feature type="domain" description="Phage shock protein PspC N-terminal" evidence="7">
    <location>
        <begin position="18"/>
        <end position="77"/>
    </location>
</feature>
<dbReference type="EMBL" id="PFNG01000092">
    <property type="protein sequence ID" value="PIZ40405.1"/>
    <property type="molecule type" value="Genomic_DNA"/>
</dbReference>
<comment type="caution">
    <text evidence="8">The sequence shown here is derived from an EMBL/GenBank/DDBJ whole genome shotgun (WGS) entry which is preliminary data.</text>
</comment>
<dbReference type="PANTHER" id="PTHR33885">
    <property type="entry name" value="PHAGE SHOCK PROTEIN C"/>
    <property type="match status" value="1"/>
</dbReference>
<keyword evidence="4 6" id="KW-1133">Transmembrane helix</keyword>
<dbReference type="Proteomes" id="UP000230956">
    <property type="component" value="Unassembled WGS sequence"/>
</dbReference>
<name>A0A2M7T8W4_9ACTN</name>
<gene>
    <name evidence="8" type="ORF">COY37_04055</name>
</gene>
<organism evidence="8 9">
    <name type="scientific">Candidatus Aquicultor secundus</name>
    <dbReference type="NCBI Taxonomy" id="1973895"/>
    <lineage>
        <taxon>Bacteria</taxon>
        <taxon>Bacillati</taxon>
        <taxon>Actinomycetota</taxon>
        <taxon>Candidatus Aquicultoria</taxon>
        <taxon>Candidatus Aquicultorales</taxon>
        <taxon>Candidatus Aquicultoraceae</taxon>
        <taxon>Candidatus Aquicultor</taxon>
    </lineage>
</organism>
<protein>
    <recommendedName>
        <fullName evidence="7">Phage shock protein PspC N-terminal domain-containing protein</fullName>
    </recommendedName>
</protein>
<dbReference type="InterPro" id="IPR007168">
    <property type="entry name" value="Phageshock_PspC_N"/>
</dbReference>
<evidence type="ECO:0000256" key="1">
    <source>
        <dbReference type="ARBA" id="ARBA00004162"/>
    </source>
</evidence>
<keyword evidence="5 6" id="KW-0472">Membrane</keyword>
<evidence type="ECO:0000313" key="9">
    <source>
        <dbReference type="Proteomes" id="UP000230956"/>
    </source>
</evidence>
<accession>A0A2M7T8W4</accession>
<evidence type="ECO:0000313" key="8">
    <source>
        <dbReference type="EMBL" id="PIZ40405.1"/>
    </source>
</evidence>
<evidence type="ECO:0000256" key="4">
    <source>
        <dbReference type="ARBA" id="ARBA00022989"/>
    </source>
</evidence>
<dbReference type="InterPro" id="IPR052027">
    <property type="entry name" value="PspC"/>
</dbReference>
<sequence length="84" mass="8871">MNDQAQEVPAGAKAGEVKKLCRSRINKVIGGVAGGLGEYFDVDPTLIRLVWVVFIFTPFAPAAVIAYIVMAIVVPEAPEKVAGS</sequence>
<comment type="subcellular location">
    <subcellularLocation>
        <location evidence="1">Cell membrane</location>
        <topology evidence="1">Single-pass membrane protein</topology>
    </subcellularLocation>
</comment>
<evidence type="ECO:0000256" key="6">
    <source>
        <dbReference type="SAM" id="Phobius"/>
    </source>
</evidence>
<keyword evidence="3 6" id="KW-0812">Transmembrane</keyword>
<evidence type="ECO:0000259" key="7">
    <source>
        <dbReference type="Pfam" id="PF04024"/>
    </source>
</evidence>